<keyword evidence="4" id="KW-0443">Lipid metabolism</keyword>
<keyword evidence="2" id="KW-0560">Oxidoreductase</keyword>
<evidence type="ECO:0000256" key="4">
    <source>
        <dbReference type="ARBA" id="ARBA00023098"/>
    </source>
</evidence>
<dbReference type="Gene3D" id="3.40.50.720">
    <property type="entry name" value="NAD(P)-binding Rossmann-like Domain"/>
    <property type="match status" value="1"/>
</dbReference>
<dbReference type="GO" id="GO:0008202">
    <property type="term" value="P:steroid metabolic process"/>
    <property type="evidence" value="ECO:0007669"/>
    <property type="project" value="UniProtKB-KW"/>
</dbReference>
<dbReference type="Pfam" id="PF13561">
    <property type="entry name" value="adh_short_C2"/>
    <property type="match status" value="1"/>
</dbReference>
<evidence type="ECO:0000313" key="6">
    <source>
        <dbReference type="EMBL" id="GGD39381.1"/>
    </source>
</evidence>
<dbReference type="GO" id="GO:0016491">
    <property type="term" value="F:oxidoreductase activity"/>
    <property type="evidence" value="ECO:0007669"/>
    <property type="project" value="UniProtKB-KW"/>
</dbReference>
<dbReference type="SUPFAM" id="SSF51735">
    <property type="entry name" value="NAD(P)-binding Rossmann-fold domains"/>
    <property type="match status" value="1"/>
</dbReference>
<evidence type="ECO:0000256" key="2">
    <source>
        <dbReference type="ARBA" id="ARBA00023002"/>
    </source>
</evidence>
<dbReference type="AlphaFoldDB" id="A0A916YCG3"/>
<dbReference type="InterPro" id="IPR036291">
    <property type="entry name" value="NAD(P)-bd_dom_sf"/>
</dbReference>
<dbReference type="PANTHER" id="PTHR43180">
    <property type="entry name" value="3-OXOACYL-(ACYL-CARRIER-PROTEIN) REDUCTASE (AFU_ORTHOLOGUE AFUA_6G11210)"/>
    <property type="match status" value="1"/>
</dbReference>
<dbReference type="InterPro" id="IPR002347">
    <property type="entry name" value="SDR_fam"/>
</dbReference>
<name>A0A916YCG3_9SPHN</name>
<dbReference type="FunFam" id="3.40.50.720:FF:000084">
    <property type="entry name" value="Short-chain dehydrogenase reductase"/>
    <property type="match status" value="1"/>
</dbReference>
<dbReference type="RefSeq" id="WP_066763272.1">
    <property type="nucleotide sequence ID" value="NZ_BMIO01000003.1"/>
</dbReference>
<dbReference type="PANTHER" id="PTHR43180:SF28">
    <property type="entry name" value="NAD(P)-BINDING ROSSMANN-FOLD SUPERFAMILY PROTEIN"/>
    <property type="match status" value="1"/>
</dbReference>
<protein>
    <submittedName>
        <fullName evidence="6">Short chain dehydrogenase</fullName>
    </submittedName>
</protein>
<sequence length="270" mass="27557">MDDYRQGATLADKATVITGAAGGLGAATARRFAREGARLVLGDIDRDRGAALAAELGCVFMPCDVTKEGDIAALVDKSVAEHGALDCMINNAGQLGALGGIADISLESWDRTIAILLTSVFLGTKHAARVMNNGGCILNTTSVAGRVALGPHAYTAAKHGVVGLTLSAASELAGQGIRVNAVAPGNVPTRMTELAYGDAAAMEASAKARNPLGTIVTADEVAGTFAWLAGPDGHNVTGQVITIDSGLTDLRLDASYYRKKAEYFGADGVA</sequence>
<dbReference type="Proteomes" id="UP000598997">
    <property type="component" value="Unassembled WGS sequence"/>
</dbReference>
<dbReference type="PRINTS" id="PR00080">
    <property type="entry name" value="SDRFAMILY"/>
</dbReference>
<reference evidence="6 7" key="1">
    <citation type="journal article" date="2014" name="Int. J. Syst. Evol. Microbiol.">
        <title>Complete genome sequence of Corynebacterium casei LMG S-19264T (=DSM 44701T), isolated from a smear-ripened cheese.</title>
        <authorList>
            <consortium name="US DOE Joint Genome Institute (JGI-PGF)"/>
            <person name="Walter F."/>
            <person name="Albersmeier A."/>
            <person name="Kalinowski J."/>
            <person name="Ruckert C."/>
        </authorList>
    </citation>
    <scope>NUCLEOTIDE SEQUENCE [LARGE SCALE GENOMIC DNA]</scope>
    <source>
        <strain evidence="6 7">CGMCC 1.15358</strain>
    </source>
</reference>
<evidence type="ECO:0000313" key="7">
    <source>
        <dbReference type="Proteomes" id="UP000598997"/>
    </source>
</evidence>
<evidence type="ECO:0000256" key="1">
    <source>
        <dbReference type="ARBA" id="ARBA00006484"/>
    </source>
</evidence>
<dbReference type="EMBL" id="BMIO01000003">
    <property type="protein sequence ID" value="GGD39381.1"/>
    <property type="molecule type" value="Genomic_DNA"/>
</dbReference>
<evidence type="ECO:0000256" key="3">
    <source>
        <dbReference type="ARBA" id="ARBA00023027"/>
    </source>
</evidence>
<evidence type="ECO:0000256" key="5">
    <source>
        <dbReference type="ARBA" id="ARBA00023221"/>
    </source>
</evidence>
<keyword evidence="5" id="KW-0753">Steroid metabolism</keyword>
<comment type="caution">
    <text evidence="6">The sequence shown here is derived from an EMBL/GenBank/DDBJ whole genome shotgun (WGS) entry which is preliminary data.</text>
</comment>
<comment type="similarity">
    <text evidence="1">Belongs to the short-chain dehydrogenases/reductases (SDR) family.</text>
</comment>
<accession>A0A916YCG3</accession>
<dbReference type="OrthoDB" id="7170719at2"/>
<keyword evidence="7" id="KW-1185">Reference proteome</keyword>
<dbReference type="PRINTS" id="PR00081">
    <property type="entry name" value="GDHRDH"/>
</dbReference>
<keyword evidence="3" id="KW-0520">NAD</keyword>
<organism evidence="6 7">
    <name type="scientific">Croceicoccus pelagius</name>
    <dbReference type="NCBI Taxonomy" id="1703341"/>
    <lineage>
        <taxon>Bacteria</taxon>
        <taxon>Pseudomonadati</taxon>
        <taxon>Pseudomonadota</taxon>
        <taxon>Alphaproteobacteria</taxon>
        <taxon>Sphingomonadales</taxon>
        <taxon>Erythrobacteraceae</taxon>
        <taxon>Croceicoccus</taxon>
    </lineage>
</organism>
<gene>
    <name evidence="6" type="ORF">GCM10010989_11860</name>
</gene>
<proteinExistence type="inferred from homology"/>